<dbReference type="GO" id="GO:1902660">
    <property type="term" value="P:negative regulation of glucose mediated signaling pathway"/>
    <property type="evidence" value="ECO:0007669"/>
    <property type="project" value="TreeGrafter"/>
</dbReference>
<dbReference type="InterPro" id="IPR000396">
    <property type="entry name" value="Pdiesterase2"/>
</dbReference>
<dbReference type="GO" id="GO:0004115">
    <property type="term" value="F:3',5'-cyclic-AMP phosphodiesterase activity"/>
    <property type="evidence" value="ECO:0007669"/>
    <property type="project" value="InterPro"/>
</dbReference>
<evidence type="ECO:0008006" key="3">
    <source>
        <dbReference type="Google" id="ProtNLM"/>
    </source>
</evidence>
<dbReference type="OrthoDB" id="258495at2759"/>
<evidence type="ECO:0000313" key="1">
    <source>
        <dbReference type="EMBL" id="PPQ74191.1"/>
    </source>
</evidence>
<protein>
    <recommendedName>
        <fullName evidence="3">3',5'-cyclic-nucleotide phosphodiesterase</fullName>
    </recommendedName>
</protein>
<organism evidence="1 2">
    <name type="scientific">Gymnopilus dilepis</name>
    <dbReference type="NCBI Taxonomy" id="231916"/>
    <lineage>
        <taxon>Eukaryota</taxon>
        <taxon>Fungi</taxon>
        <taxon>Dikarya</taxon>
        <taxon>Basidiomycota</taxon>
        <taxon>Agaricomycotina</taxon>
        <taxon>Agaricomycetes</taxon>
        <taxon>Agaricomycetidae</taxon>
        <taxon>Agaricales</taxon>
        <taxon>Agaricineae</taxon>
        <taxon>Hymenogastraceae</taxon>
        <taxon>Gymnopilus</taxon>
    </lineage>
</organism>
<dbReference type="InterPro" id="IPR036866">
    <property type="entry name" value="RibonucZ/Hydroxyglut_hydro"/>
</dbReference>
<name>A0A409W6N3_9AGAR</name>
<sequence length="399" mass="44697">MVQEWFYGSQESIVGLYQRILWISRLVKSWVFDMLPSPLSPRSATTFDLVVVGAGGGPDETNLSAYLVKPRDTEWEDGILALEAGSGQGTLARLLRKNPHIFGSDKSKDGTISSVYTASDIYSSVRCFLLTHAHLDHINSLVLSAGSLRGCRKRVYGLNQTLQDLELVFSDRIWPNLASWKEDDEEFKLLYSSLEPDGAYHPIFPNIAVQAVQLNHGRDSLGQHISTAFFIRHEPSLREFLFFGDVEPDSIAEQPQTINVWRAAAPKIPEMLSSIFIECSWPTGRKDDILYGHLTPEHLGNELAALAAEVVKYRITNQQNGSKERPARKKQKRNSLTSEDLRDALAGVNVYIIHCKDDMTTDSDRPIREIIVEQVKHIVEGRGLGAVILPVEQGTCIRE</sequence>
<dbReference type="EMBL" id="NHYE01005357">
    <property type="protein sequence ID" value="PPQ74191.1"/>
    <property type="molecule type" value="Genomic_DNA"/>
</dbReference>
<dbReference type="Proteomes" id="UP000284706">
    <property type="component" value="Unassembled WGS sequence"/>
</dbReference>
<dbReference type="STRING" id="231916.A0A409W6N3"/>
<dbReference type="PANTHER" id="PTHR28283">
    <property type="entry name" value="3',5'-CYCLIC-NUCLEOTIDE PHOSPHODIESTERASE 1"/>
    <property type="match status" value="1"/>
</dbReference>
<gene>
    <name evidence="1" type="ORF">CVT26_004488</name>
</gene>
<dbReference type="PANTHER" id="PTHR28283:SF1">
    <property type="entry name" value="3',5'-CYCLIC-NUCLEOTIDE PHOSPHODIESTERASE 1"/>
    <property type="match status" value="1"/>
</dbReference>
<evidence type="ECO:0000313" key="2">
    <source>
        <dbReference type="Proteomes" id="UP000284706"/>
    </source>
</evidence>
<dbReference type="GO" id="GO:0006198">
    <property type="term" value="P:cAMP catabolic process"/>
    <property type="evidence" value="ECO:0007669"/>
    <property type="project" value="InterPro"/>
</dbReference>
<dbReference type="GO" id="GO:0047555">
    <property type="term" value="F:3',5'-cyclic-GMP phosphodiesterase activity"/>
    <property type="evidence" value="ECO:0007669"/>
    <property type="project" value="TreeGrafter"/>
</dbReference>
<keyword evidence="2" id="KW-1185">Reference proteome</keyword>
<dbReference type="PRINTS" id="PR00388">
    <property type="entry name" value="PDIESTERASE2"/>
</dbReference>
<dbReference type="Pfam" id="PF02112">
    <property type="entry name" value="PDEase_II"/>
    <property type="match status" value="1"/>
</dbReference>
<dbReference type="SUPFAM" id="SSF56281">
    <property type="entry name" value="Metallo-hydrolase/oxidoreductase"/>
    <property type="match status" value="1"/>
</dbReference>
<accession>A0A409W6N3</accession>
<dbReference type="CDD" id="cd07735">
    <property type="entry name" value="class_II_PDE_MBL-fold"/>
    <property type="match status" value="1"/>
</dbReference>
<dbReference type="AlphaFoldDB" id="A0A409W6N3"/>
<dbReference type="Gene3D" id="3.60.15.10">
    <property type="entry name" value="Ribonuclease Z/Hydroxyacylglutathione hydrolase-like"/>
    <property type="match status" value="1"/>
</dbReference>
<dbReference type="FunCoup" id="A0A409W6N3">
    <property type="interactions" value="37"/>
</dbReference>
<comment type="caution">
    <text evidence="1">The sequence shown here is derived from an EMBL/GenBank/DDBJ whole genome shotgun (WGS) entry which is preliminary data.</text>
</comment>
<reference evidence="1 2" key="1">
    <citation type="journal article" date="2018" name="Evol. Lett.">
        <title>Horizontal gene cluster transfer increased hallucinogenic mushroom diversity.</title>
        <authorList>
            <person name="Reynolds H.T."/>
            <person name="Vijayakumar V."/>
            <person name="Gluck-Thaler E."/>
            <person name="Korotkin H.B."/>
            <person name="Matheny P.B."/>
            <person name="Slot J.C."/>
        </authorList>
    </citation>
    <scope>NUCLEOTIDE SEQUENCE [LARGE SCALE GENOMIC DNA]</scope>
    <source>
        <strain evidence="1 2">SRW20</strain>
    </source>
</reference>
<proteinExistence type="predicted"/>
<dbReference type="InParanoid" id="A0A409W6N3"/>